<feature type="region of interest" description="Disordered" evidence="1">
    <location>
        <begin position="1"/>
        <end position="64"/>
    </location>
</feature>
<proteinExistence type="predicted"/>
<evidence type="ECO:0000313" key="2">
    <source>
        <dbReference type="EMBL" id="SMY30281.1"/>
    </source>
</evidence>
<reference evidence="2 3" key="1">
    <citation type="submission" date="2016-10" db="EMBL/GenBank/DDBJ databases">
        <authorList>
            <person name="Varghese N."/>
        </authorList>
    </citation>
    <scope>NUCLEOTIDE SEQUENCE [LARGE SCALE GENOMIC DNA]</scope>
</reference>
<sequence length="176" mass="19273">MFKLRYGNLTPDQRRNPELTLPPKHRAINPQPPLPQTSAVYLADPQTTGTPQSTHPQTIPAQAETSTVPLAQPPEISTPARKAAAMRVLPAVTPEPPAHAKFAGIRLPNLQPILSPPMLAQYSLRTTPLDNSAGCQNGDAMERQNDPRMPHFQVKQSLPHRNLYCIGFANDHFGGI</sequence>
<dbReference type="EMBL" id="LT882691">
    <property type="protein sequence ID" value="SMY30281.1"/>
    <property type="molecule type" value="Genomic_DNA"/>
</dbReference>
<evidence type="ECO:0000313" key="3">
    <source>
        <dbReference type="Proteomes" id="UP000215453"/>
    </source>
</evidence>
<dbReference type="Proteomes" id="UP000215453">
    <property type="component" value="Chromosome 16"/>
</dbReference>
<evidence type="ECO:0000256" key="1">
    <source>
        <dbReference type="SAM" id="MobiDB-lite"/>
    </source>
</evidence>
<gene>
    <name evidence="2" type="ORF">ZT1A5_G11732</name>
</gene>
<accession>A0A1Y6M5B1</accession>
<name>A0A1Y6M5B1_ZYMTR</name>
<protein>
    <submittedName>
        <fullName evidence="2">Uncharacterized protein</fullName>
    </submittedName>
</protein>
<organism evidence="2 3">
    <name type="scientific">Zymoseptoria tritici ST99CH_1A5</name>
    <dbReference type="NCBI Taxonomy" id="1276529"/>
    <lineage>
        <taxon>Eukaryota</taxon>
        <taxon>Fungi</taxon>
        <taxon>Dikarya</taxon>
        <taxon>Ascomycota</taxon>
        <taxon>Pezizomycotina</taxon>
        <taxon>Dothideomycetes</taxon>
        <taxon>Dothideomycetidae</taxon>
        <taxon>Mycosphaerellales</taxon>
        <taxon>Mycosphaerellaceae</taxon>
        <taxon>Zymoseptoria</taxon>
    </lineage>
</organism>
<feature type="compositionally biased region" description="Polar residues" evidence="1">
    <location>
        <begin position="45"/>
        <end position="64"/>
    </location>
</feature>
<dbReference type="AlphaFoldDB" id="A0A1Y6M5B1"/>